<dbReference type="Pfam" id="PF12849">
    <property type="entry name" value="PBP_like_2"/>
    <property type="match status" value="1"/>
</dbReference>
<gene>
    <name evidence="5" type="ORF">ARTHRO_10472</name>
</gene>
<keyword evidence="3" id="KW-1133">Transmembrane helix</keyword>
<dbReference type="Proteomes" id="UP000032946">
    <property type="component" value="Chromosome"/>
</dbReference>
<protein>
    <submittedName>
        <fullName evidence="5">ABC-type phosphate transport system, periplasmic component, PstS-like</fullName>
    </submittedName>
</protein>
<feature type="domain" description="PBP" evidence="4">
    <location>
        <begin position="66"/>
        <end position="295"/>
    </location>
</feature>
<reference evidence="5 6" key="1">
    <citation type="submission" date="2014-02" db="EMBL/GenBank/DDBJ databases">
        <authorList>
            <person name="Genoscope - CEA"/>
        </authorList>
    </citation>
    <scope>NUCLEOTIDE SEQUENCE [LARGE SCALE GENOMIC DNA]</scope>
    <source>
        <strain evidence="5 6">PCC 8005</strain>
    </source>
</reference>
<accession>A0A9P1KB47</accession>
<evidence type="ECO:0000313" key="5">
    <source>
        <dbReference type="EMBL" id="CDM92799.1"/>
    </source>
</evidence>
<dbReference type="SUPFAM" id="SSF53850">
    <property type="entry name" value="Periplasmic binding protein-like II"/>
    <property type="match status" value="1"/>
</dbReference>
<keyword evidence="6" id="KW-1185">Reference proteome</keyword>
<evidence type="ECO:0000313" key="6">
    <source>
        <dbReference type="Proteomes" id="UP000032946"/>
    </source>
</evidence>
<evidence type="ECO:0000256" key="2">
    <source>
        <dbReference type="SAM" id="MobiDB-lite"/>
    </source>
</evidence>
<proteinExistence type="predicted"/>
<dbReference type="Gene3D" id="3.40.190.10">
    <property type="entry name" value="Periplasmic binding protein-like II"/>
    <property type="match status" value="2"/>
</dbReference>
<feature type="compositionally biased region" description="Low complexity" evidence="2">
    <location>
        <begin position="55"/>
        <end position="64"/>
    </location>
</feature>
<evidence type="ECO:0000259" key="4">
    <source>
        <dbReference type="Pfam" id="PF12849"/>
    </source>
</evidence>
<dbReference type="PANTHER" id="PTHR30570">
    <property type="entry name" value="PERIPLASMIC PHOSPHATE BINDING COMPONENT OF PHOSPHATE ABC TRANSPORTER"/>
    <property type="match status" value="1"/>
</dbReference>
<dbReference type="RefSeq" id="WP_008056746.1">
    <property type="nucleotide sequence ID" value="NZ_FO818640.1"/>
</dbReference>
<name>A0A9P1KB47_9CYAN</name>
<dbReference type="InterPro" id="IPR050811">
    <property type="entry name" value="Phosphate_ABC_transporter"/>
</dbReference>
<dbReference type="PANTHER" id="PTHR30570:SF1">
    <property type="entry name" value="PHOSPHATE-BINDING PROTEIN PSTS"/>
    <property type="match status" value="1"/>
</dbReference>
<feature type="transmembrane region" description="Helical" evidence="3">
    <location>
        <begin position="9"/>
        <end position="27"/>
    </location>
</feature>
<keyword evidence="1" id="KW-0732">Signal</keyword>
<evidence type="ECO:0000256" key="3">
    <source>
        <dbReference type="SAM" id="Phobius"/>
    </source>
</evidence>
<dbReference type="InterPro" id="IPR024370">
    <property type="entry name" value="PBP_domain"/>
</dbReference>
<sequence>MAKRTGTPPVVYIVIFIIIGGVGYWYLSQNSSPQPDNLTTVTVSPPSTVSPPPTSNNTTFSLPTSVPNGTTISIDGSTAMVAFNQGLKSSFERQFPGSIVNTQATGTEKGIQALMAGQIDLAAVSRPLTSEEKNQGLVEVPIATDQIAVVVSINNPFRLGLTSDQIQQIFTGKITNWSAVGGPDATIRVINRPPISGTHQMFQEIALQGQNFGTTSNITTLPRDETTGMLRQLNNDGIGYATYSQVVNQQTVRVVAIDGVTPEATNYPYQRPLSYVYKNPASPPVQAFLGYVTSSQGTQTISDIQQ</sequence>
<keyword evidence="3" id="KW-0472">Membrane</keyword>
<keyword evidence="3" id="KW-0812">Transmembrane</keyword>
<dbReference type="CDD" id="cd13653">
    <property type="entry name" value="PBP2_phosphate_like_1"/>
    <property type="match status" value="1"/>
</dbReference>
<organism evidence="5 6">
    <name type="scientific">Limnospira indica PCC 8005</name>
    <dbReference type="NCBI Taxonomy" id="376219"/>
    <lineage>
        <taxon>Bacteria</taxon>
        <taxon>Bacillati</taxon>
        <taxon>Cyanobacteriota</taxon>
        <taxon>Cyanophyceae</taxon>
        <taxon>Oscillatoriophycideae</taxon>
        <taxon>Oscillatoriales</taxon>
        <taxon>Sirenicapillariaceae</taxon>
        <taxon>Limnospira</taxon>
    </lineage>
</organism>
<evidence type="ECO:0000256" key="1">
    <source>
        <dbReference type="ARBA" id="ARBA00022729"/>
    </source>
</evidence>
<dbReference type="AlphaFoldDB" id="A0A9P1KB47"/>
<feature type="region of interest" description="Disordered" evidence="2">
    <location>
        <begin position="35"/>
        <end position="64"/>
    </location>
</feature>
<dbReference type="EMBL" id="FO818640">
    <property type="protein sequence ID" value="CDM92799.1"/>
    <property type="molecule type" value="Genomic_DNA"/>
</dbReference>
<feature type="compositionally biased region" description="Low complexity" evidence="2">
    <location>
        <begin position="37"/>
        <end position="47"/>
    </location>
</feature>